<evidence type="ECO:0000313" key="2">
    <source>
        <dbReference type="EMBL" id="VEL39701.1"/>
    </source>
</evidence>
<protein>
    <submittedName>
        <fullName evidence="2">Uncharacterized protein</fullName>
    </submittedName>
</protein>
<organism evidence="2 3">
    <name type="scientific">Protopolystoma xenopodis</name>
    <dbReference type="NCBI Taxonomy" id="117903"/>
    <lineage>
        <taxon>Eukaryota</taxon>
        <taxon>Metazoa</taxon>
        <taxon>Spiralia</taxon>
        <taxon>Lophotrochozoa</taxon>
        <taxon>Platyhelminthes</taxon>
        <taxon>Monogenea</taxon>
        <taxon>Polyopisthocotylea</taxon>
        <taxon>Polystomatidea</taxon>
        <taxon>Polystomatidae</taxon>
        <taxon>Protopolystoma</taxon>
    </lineage>
</organism>
<dbReference type="EMBL" id="CAAALY010262224">
    <property type="protein sequence ID" value="VEL39701.1"/>
    <property type="molecule type" value="Genomic_DNA"/>
</dbReference>
<dbReference type="Proteomes" id="UP000784294">
    <property type="component" value="Unassembled WGS sequence"/>
</dbReference>
<gene>
    <name evidence="2" type="ORF">PXEA_LOCUS33141</name>
</gene>
<feature type="compositionally biased region" description="Basic and acidic residues" evidence="1">
    <location>
        <begin position="33"/>
        <end position="42"/>
    </location>
</feature>
<name>A0A3S5C745_9PLAT</name>
<comment type="caution">
    <text evidence="2">The sequence shown here is derived from an EMBL/GenBank/DDBJ whole genome shotgun (WGS) entry which is preliminary data.</text>
</comment>
<feature type="region of interest" description="Disordered" evidence="1">
    <location>
        <begin position="1"/>
        <end position="55"/>
    </location>
</feature>
<dbReference type="AlphaFoldDB" id="A0A3S5C745"/>
<evidence type="ECO:0000256" key="1">
    <source>
        <dbReference type="SAM" id="MobiDB-lite"/>
    </source>
</evidence>
<evidence type="ECO:0000313" key="3">
    <source>
        <dbReference type="Proteomes" id="UP000784294"/>
    </source>
</evidence>
<accession>A0A3S5C745</accession>
<proteinExistence type="predicted"/>
<reference evidence="2" key="1">
    <citation type="submission" date="2018-11" db="EMBL/GenBank/DDBJ databases">
        <authorList>
            <consortium name="Pathogen Informatics"/>
        </authorList>
    </citation>
    <scope>NUCLEOTIDE SEQUENCE</scope>
</reference>
<sequence>MCTDRHPRRSDYSGRIGRPLEPAGQPDSRTRRRAEVTKRPAEWAEGGGKKQRAQQLCPDWGGKVEVDEGARIERLGAWADHQPQSPSGHCRRGPKSSGNRFLKVLIRRVTKLPSSCLCPPLFWPPFSTFTPTRWPHPPRFRSQQIA</sequence>
<keyword evidence="3" id="KW-1185">Reference proteome</keyword>